<dbReference type="OrthoDB" id="2962993at2759"/>
<feature type="transmembrane region" description="Helical" evidence="7">
    <location>
        <begin position="102"/>
        <end position="121"/>
    </location>
</feature>
<evidence type="ECO:0000256" key="7">
    <source>
        <dbReference type="SAM" id="Phobius"/>
    </source>
</evidence>
<evidence type="ECO:0000313" key="8">
    <source>
        <dbReference type="EMBL" id="KAH6884494.1"/>
    </source>
</evidence>
<feature type="transmembrane region" description="Helical" evidence="7">
    <location>
        <begin position="327"/>
        <end position="346"/>
    </location>
</feature>
<keyword evidence="9" id="KW-1185">Reference proteome</keyword>
<gene>
    <name evidence="8" type="ORF">B0T10DRAFT_579193</name>
</gene>
<keyword evidence="2" id="KW-0813">Transport</keyword>
<dbReference type="PANTHER" id="PTHR43791:SF24">
    <property type="entry name" value="NICOTINIC ACID PLASMA MEMBRANE TRANSPORTER"/>
    <property type="match status" value="1"/>
</dbReference>
<dbReference type="InterPro" id="IPR036259">
    <property type="entry name" value="MFS_trans_sf"/>
</dbReference>
<keyword evidence="3 7" id="KW-0812">Transmembrane</keyword>
<dbReference type="AlphaFoldDB" id="A0A9P8VXQ5"/>
<sequence length="383" mass="42750">MDLATIEEKVVTGHSDCQTQTSAGSRVQAIDPKTERRAVRKVDFYVLPALYIIYMACFIDRANIGNVKVADIPEDIGASEAQFSTAISIFYVPYLFRFSPRYALFLPCIIWTVATVANRFVTNVGGLYACRFVLGAAEGDLFPSLNLYLTLVYDREVMETRHQQRLTYMGEGVFSWEEIRLAFTDMKNISTFGFIMFLPAILKTMGQDRLAFNYLTIPIHLLGAIAFIVLATIPDKYEKCGPIILITSVMGTIGYIILLTVRNNAIKYFACFLVSISAYNGSDMNIAWLNVNMVPQYRRAIAIGIQQTLGNLAGIVAGQIYRKSPYVLGKGFSLGSIVLASVLVSVQRMYLLGKNKEKALILAEEKADMRVLKTGDCELEFKD</sequence>
<evidence type="ECO:0000313" key="9">
    <source>
        <dbReference type="Proteomes" id="UP000777438"/>
    </source>
</evidence>
<evidence type="ECO:0000256" key="5">
    <source>
        <dbReference type="ARBA" id="ARBA00023136"/>
    </source>
</evidence>
<keyword evidence="5 7" id="KW-0472">Membrane</keyword>
<feature type="transmembrane region" description="Helical" evidence="7">
    <location>
        <begin position="212"/>
        <end position="233"/>
    </location>
</feature>
<protein>
    <submittedName>
        <fullName evidence="8">Major facilitator superfamily domain-containing protein</fullName>
    </submittedName>
</protein>
<dbReference type="Gene3D" id="1.20.1250.20">
    <property type="entry name" value="MFS general substrate transporter like domains"/>
    <property type="match status" value="2"/>
</dbReference>
<proteinExistence type="predicted"/>
<evidence type="ECO:0000256" key="2">
    <source>
        <dbReference type="ARBA" id="ARBA00022448"/>
    </source>
</evidence>
<accession>A0A9P8VXQ5</accession>
<evidence type="ECO:0000256" key="3">
    <source>
        <dbReference type="ARBA" id="ARBA00022692"/>
    </source>
</evidence>
<dbReference type="InterPro" id="IPR011701">
    <property type="entry name" value="MFS"/>
</dbReference>
<evidence type="ECO:0000256" key="6">
    <source>
        <dbReference type="ARBA" id="ARBA00023180"/>
    </source>
</evidence>
<dbReference type="PANTHER" id="PTHR43791">
    <property type="entry name" value="PERMEASE-RELATED"/>
    <property type="match status" value="1"/>
</dbReference>
<name>A0A9P8VXQ5_9HYPO</name>
<dbReference type="Pfam" id="PF07690">
    <property type="entry name" value="MFS_1"/>
    <property type="match status" value="1"/>
</dbReference>
<feature type="transmembrane region" description="Helical" evidence="7">
    <location>
        <begin position="265"/>
        <end position="288"/>
    </location>
</feature>
<evidence type="ECO:0000256" key="1">
    <source>
        <dbReference type="ARBA" id="ARBA00004141"/>
    </source>
</evidence>
<dbReference type="Proteomes" id="UP000777438">
    <property type="component" value="Unassembled WGS sequence"/>
</dbReference>
<reference evidence="8 9" key="1">
    <citation type="journal article" date="2021" name="Nat. Commun.">
        <title>Genetic determinants of endophytism in the Arabidopsis root mycobiome.</title>
        <authorList>
            <person name="Mesny F."/>
            <person name="Miyauchi S."/>
            <person name="Thiergart T."/>
            <person name="Pickel B."/>
            <person name="Atanasova L."/>
            <person name="Karlsson M."/>
            <person name="Huettel B."/>
            <person name="Barry K.W."/>
            <person name="Haridas S."/>
            <person name="Chen C."/>
            <person name="Bauer D."/>
            <person name="Andreopoulos W."/>
            <person name="Pangilinan J."/>
            <person name="LaButti K."/>
            <person name="Riley R."/>
            <person name="Lipzen A."/>
            <person name="Clum A."/>
            <person name="Drula E."/>
            <person name="Henrissat B."/>
            <person name="Kohler A."/>
            <person name="Grigoriev I.V."/>
            <person name="Martin F.M."/>
            <person name="Hacquard S."/>
        </authorList>
    </citation>
    <scope>NUCLEOTIDE SEQUENCE [LARGE SCALE GENOMIC DNA]</scope>
    <source>
        <strain evidence="8 9">MPI-CAGE-CH-0241</strain>
    </source>
</reference>
<feature type="transmembrane region" description="Helical" evidence="7">
    <location>
        <begin position="44"/>
        <end position="64"/>
    </location>
</feature>
<dbReference type="GO" id="GO:0016020">
    <property type="term" value="C:membrane"/>
    <property type="evidence" value="ECO:0007669"/>
    <property type="project" value="UniProtKB-SubCell"/>
</dbReference>
<organism evidence="8 9">
    <name type="scientific">Thelonectria olida</name>
    <dbReference type="NCBI Taxonomy" id="1576542"/>
    <lineage>
        <taxon>Eukaryota</taxon>
        <taxon>Fungi</taxon>
        <taxon>Dikarya</taxon>
        <taxon>Ascomycota</taxon>
        <taxon>Pezizomycotina</taxon>
        <taxon>Sordariomycetes</taxon>
        <taxon>Hypocreomycetidae</taxon>
        <taxon>Hypocreales</taxon>
        <taxon>Nectriaceae</taxon>
        <taxon>Thelonectria</taxon>
    </lineage>
</organism>
<keyword evidence="4 7" id="KW-1133">Transmembrane helix</keyword>
<keyword evidence="6" id="KW-0325">Glycoprotein</keyword>
<dbReference type="GO" id="GO:0022857">
    <property type="term" value="F:transmembrane transporter activity"/>
    <property type="evidence" value="ECO:0007669"/>
    <property type="project" value="InterPro"/>
</dbReference>
<evidence type="ECO:0000256" key="4">
    <source>
        <dbReference type="ARBA" id="ARBA00022989"/>
    </source>
</evidence>
<dbReference type="EMBL" id="JAGPYM010000020">
    <property type="protein sequence ID" value="KAH6884494.1"/>
    <property type="molecule type" value="Genomic_DNA"/>
</dbReference>
<dbReference type="SUPFAM" id="SSF103473">
    <property type="entry name" value="MFS general substrate transporter"/>
    <property type="match status" value="2"/>
</dbReference>
<feature type="transmembrane region" description="Helical" evidence="7">
    <location>
        <begin position="240"/>
        <end position="259"/>
    </location>
</feature>
<comment type="caution">
    <text evidence="8">The sequence shown here is derived from an EMBL/GenBank/DDBJ whole genome shotgun (WGS) entry which is preliminary data.</text>
</comment>
<comment type="subcellular location">
    <subcellularLocation>
        <location evidence="1">Membrane</location>
        <topology evidence="1">Multi-pass membrane protein</topology>
    </subcellularLocation>
</comment>